<reference evidence="1" key="2">
    <citation type="submission" date="2020-05" db="UniProtKB">
        <authorList>
            <consortium name="EnsemblMetazoa"/>
        </authorList>
    </citation>
    <scope>IDENTIFICATION</scope>
    <source>
        <strain evidence="1">IAEA</strain>
    </source>
</reference>
<keyword evidence="2" id="KW-1185">Reference proteome</keyword>
<name>A0A1A9W4W2_9MUSC</name>
<sequence length="108" mass="12315">MVILINIDIDVVGIDVFYKYMLEPLFLDFSKADDNHRTKLTAEVTRTIYLSSTPKQSKLSTVPSCRIPVLKFMTFVKTQDNNIILSIAWSELNIEQNIIGSDVNTTFL</sequence>
<reference evidence="2" key="1">
    <citation type="submission" date="2014-03" db="EMBL/GenBank/DDBJ databases">
        <authorList>
            <person name="Aksoy S."/>
            <person name="Warren W."/>
            <person name="Wilson R.K."/>
        </authorList>
    </citation>
    <scope>NUCLEOTIDE SEQUENCE [LARGE SCALE GENOMIC DNA]</scope>
    <source>
        <strain evidence="2">IAEA</strain>
    </source>
</reference>
<dbReference type="AlphaFoldDB" id="A0A1A9W4W2"/>
<accession>A0A1A9W4W2</accession>
<dbReference type="VEuPathDB" id="VectorBase:GBRI006445"/>
<dbReference type="EnsemblMetazoa" id="GBRI006445-RA">
    <property type="protein sequence ID" value="GBRI006445-PA"/>
    <property type="gene ID" value="GBRI006445"/>
</dbReference>
<organism evidence="1 2">
    <name type="scientific">Glossina brevipalpis</name>
    <dbReference type="NCBI Taxonomy" id="37001"/>
    <lineage>
        <taxon>Eukaryota</taxon>
        <taxon>Metazoa</taxon>
        <taxon>Ecdysozoa</taxon>
        <taxon>Arthropoda</taxon>
        <taxon>Hexapoda</taxon>
        <taxon>Insecta</taxon>
        <taxon>Pterygota</taxon>
        <taxon>Neoptera</taxon>
        <taxon>Endopterygota</taxon>
        <taxon>Diptera</taxon>
        <taxon>Brachycera</taxon>
        <taxon>Muscomorpha</taxon>
        <taxon>Hippoboscoidea</taxon>
        <taxon>Glossinidae</taxon>
        <taxon>Glossina</taxon>
    </lineage>
</organism>
<proteinExistence type="predicted"/>
<dbReference type="Proteomes" id="UP000091820">
    <property type="component" value="Unassembled WGS sequence"/>
</dbReference>
<evidence type="ECO:0000313" key="2">
    <source>
        <dbReference type="Proteomes" id="UP000091820"/>
    </source>
</evidence>
<evidence type="ECO:0000313" key="1">
    <source>
        <dbReference type="EnsemblMetazoa" id="GBRI006445-PA"/>
    </source>
</evidence>
<protein>
    <submittedName>
        <fullName evidence="1">Uncharacterized protein</fullName>
    </submittedName>
</protein>